<feature type="transmembrane region" description="Helical" evidence="6">
    <location>
        <begin position="24"/>
        <end position="46"/>
    </location>
</feature>
<dbReference type="AlphaFoldDB" id="A0AA40CFR6"/>
<evidence type="ECO:0000256" key="1">
    <source>
        <dbReference type="ARBA" id="ARBA00004141"/>
    </source>
</evidence>
<evidence type="ECO:0008006" key="9">
    <source>
        <dbReference type="Google" id="ProtNLM"/>
    </source>
</evidence>
<protein>
    <recommendedName>
        <fullName evidence="9">Nucleoporin POM33</fullName>
    </recommendedName>
</protein>
<evidence type="ECO:0000256" key="4">
    <source>
        <dbReference type="ARBA" id="ARBA00022989"/>
    </source>
</evidence>
<dbReference type="PANTHER" id="PTHR12703">
    <property type="entry name" value="TRANSMEMBRANE PROTEIN 33"/>
    <property type="match status" value="1"/>
</dbReference>
<keyword evidence="3 6" id="KW-0812">Transmembrane</keyword>
<name>A0AA40CFR6_9PEZI</name>
<dbReference type="GO" id="GO:0016020">
    <property type="term" value="C:membrane"/>
    <property type="evidence" value="ECO:0007669"/>
    <property type="project" value="UniProtKB-SubCell"/>
</dbReference>
<keyword evidence="4 6" id="KW-1133">Transmembrane helix</keyword>
<evidence type="ECO:0000313" key="7">
    <source>
        <dbReference type="EMBL" id="KAK0637146.1"/>
    </source>
</evidence>
<evidence type="ECO:0000256" key="5">
    <source>
        <dbReference type="ARBA" id="ARBA00023136"/>
    </source>
</evidence>
<sequence length="289" mass="32197">MPPPPPGDLPLAQRVQRLVQTLQFAWFVGHLSLIICITRYAFAWIRMNYYGGMAQFCYRVSFLSAAVTYGIVVYKTFRARQKNGIKQPGGALAYLSDENIQYLLMAIVWLVMPQYPLAMLPYGIYSIFHVATYTRANLVPTFIPPQKIAASAGASPGAKPQYTQHPLSDAIGSFVKKYYDASMSIVSGLEILLWIRLLLGAIFFQRRSWILLAIYTVFLRARFAQSPHVVNSFTQLEARIDDLLGAQGTPPVARQVWDGVKGGARQFHSVTDVNKYINGAAAPAPKKTS</sequence>
<evidence type="ECO:0000256" key="3">
    <source>
        <dbReference type="ARBA" id="ARBA00022692"/>
    </source>
</evidence>
<dbReference type="PANTHER" id="PTHR12703:SF4">
    <property type="entry name" value="TRANSMEMBRANE PROTEIN 33"/>
    <property type="match status" value="1"/>
</dbReference>
<feature type="transmembrane region" description="Helical" evidence="6">
    <location>
        <begin position="58"/>
        <end position="77"/>
    </location>
</feature>
<dbReference type="EMBL" id="JAULSR010000001">
    <property type="protein sequence ID" value="KAK0637146.1"/>
    <property type="molecule type" value="Genomic_DNA"/>
</dbReference>
<dbReference type="GO" id="GO:0005783">
    <property type="term" value="C:endoplasmic reticulum"/>
    <property type="evidence" value="ECO:0007669"/>
    <property type="project" value="TreeGrafter"/>
</dbReference>
<dbReference type="InterPro" id="IPR005344">
    <property type="entry name" value="TMEM33/Pom33"/>
</dbReference>
<evidence type="ECO:0000256" key="6">
    <source>
        <dbReference type="SAM" id="Phobius"/>
    </source>
</evidence>
<keyword evidence="8" id="KW-1185">Reference proteome</keyword>
<evidence type="ECO:0000313" key="8">
    <source>
        <dbReference type="Proteomes" id="UP001174934"/>
    </source>
</evidence>
<proteinExistence type="inferred from homology"/>
<reference evidence="7" key="1">
    <citation type="submission" date="2023-06" db="EMBL/GenBank/DDBJ databases">
        <title>Genome-scale phylogeny and comparative genomics of the fungal order Sordariales.</title>
        <authorList>
            <consortium name="Lawrence Berkeley National Laboratory"/>
            <person name="Hensen N."/>
            <person name="Bonometti L."/>
            <person name="Westerberg I."/>
            <person name="Brannstrom I.O."/>
            <person name="Guillou S."/>
            <person name="Cros-Aarteil S."/>
            <person name="Calhoun S."/>
            <person name="Haridas S."/>
            <person name="Kuo A."/>
            <person name="Mondo S."/>
            <person name="Pangilinan J."/>
            <person name="Riley R."/>
            <person name="LaButti K."/>
            <person name="Andreopoulos B."/>
            <person name="Lipzen A."/>
            <person name="Chen C."/>
            <person name="Yanf M."/>
            <person name="Daum C."/>
            <person name="Ng V."/>
            <person name="Clum A."/>
            <person name="Steindorff A."/>
            <person name="Ohm R."/>
            <person name="Martin F."/>
            <person name="Silar P."/>
            <person name="Natvig D."/>
            <person name="Lalanne C."/>
            <person name="Gautier V."/>
            <person name="Ament-velasquez S.L."/>
            <person name="Kruys A."/>
            <person name="Hutchinson M.I."/>
            <person name="Powell A.J."/>
            <person name="Barry K."/>
            <person name="Miller A.N."/>
            <person name="Grigoriev I.V."/>
            <person name="Debuchy R."/>
            <person name="Gladieux P."/>
            <person name="Thoren M.H."/>
            <person name="Johannesson H."/>
        </authorList>
    </citation>
    <scope>NUCLEOTIDE SEQUENCE</scope>
    <source>
        <strain evidence="7">SMH3391-2</strain>
    </source>
</reference>
<dbReference type="GO" id="GO:0071786">
    <property type="term" value="P:endoplasmic reticulum tubular network organization"/>
    <property type="evidence" value="ECO:0007669"/>
    <property type="project" value="TreeGrafter"/>
</dbReference>
<accession>A0AA40CFR6</accession>
<comment type="similarity">
    <text evidence="2">Belongs to the PER33/POM33 family.</text>
</comment>
<feature type="transmembrane region" description="Helical" evidence="6">
    <location>
        <begin position="183"/>
        <end position="204"/>
    </location>
</feature>
<dbReference type="Proteomes" id="UP001174934">
    <property type="component" value="Unassembled WGS sequence"/>
</dbReference>
<dbReference type="Pfam" id="PF03661">
    <property type="entry name" value="TMEM33_Pom33"/>
    <property type="match status" value="1"/>
</dbReference>
<feature type="transmembrane region" description="Helical" evidence="6">
    <location>
        <begin position="102"/>
        <end position="125"/>
    </location>
</feature>
<comment type="caution">
    <text evidence="7">The sequence shown here is derived from an EMBL/GenBank/DDBJ whole genome shotgun (WGS) entry which is preliminary data.</text>
</comment>
<keyword evidence="5 6" id="KW-0472">Membrane</keyword>
<evidence type="ECO:0000256" key="2">
    <source>
        <dbReference type="ARBA" id="ARBA00007322"/>
    </source>
</evidence>
<comment type="subcellular location">
    <subcellularLocation>
        <location evidence="1">Membrane</location>
        <topology evidence="1">Multi-pass membrane protein</topology>
    </subcellularLocation>
</comment>
<gene>
    <name evidence="7" type="ORF">B0T17DRAFT_480408</name>
</gene>
<dbReference type="InterPro" id="IPR051645">
    <property type="entry name" value="PER33/POM33_regulator"/>
</dbReference>
<organism evidence="7 8">
    <name type="scientific">Bombardia bombarda</name>
    <dbReference type="NCBI Taxonomy" id="252184"/>
    <lineage>
        <taxon>Eukaryota</taxon>
        <taxon>Fungi</taxon>
        <taxon>Dikarya</taxon>
        <taxon>Ascomycota</taxon>
        <taxon>Pezizomycotina</taxon>
        <taxon>Sordariomycetes</taxon>
        <taxon>Sordariomycetidae</taxon>
        <taxon>Sordariales</taxon>
        <taxon>Lasiosphaeriaceae</taxon>
        <taxon>Bombardia</taxon>
    </lineage>
</organism>
<dbReference type="GO" id="GO:0061024">
    <property type="term" value="P:membrane organization"/>
    <property type="evidence" value="ECO:0007669"/>
    <property type="project" value="TreeGrafter"/>
</dbReference>